<dbReference type="CDD" id="cd00018">
    <property type="entry name" value="AP2"/>
    <property type="match status" value="1"/>
</dbReference>
<evidence type="ECO:0000256" key="6">
    <source>
        <dbReference type="SAM" id="MobiDB-lite"/>
    </source>
</evidence>
<comment type="caution">
    <text evidence="8">The sequence shown here is derived from an EMBL/GenBank/DDBJ whole genome shotgun (WGS) entry which is preliminary data.</text>
</comment>
<dbReference type="OrthoDB" id="49610at2759"/>
<evidence type="ECO:0000256" key="5">
    <source>
        <dbReference type="ARBA" id="ARBA00023242"/>
    </source>
</evidence>
<feature type="domain" description="AP2/ERF" evidence="7">
    <location>
        <begin position="211"/>
        <end position="268"/>
    </location>
</feature>
<dbReference type="SMART" id="SM00380">
    <property type="entry name" value="AP2"/>
    <property type="match status" value="1"/>
</dbReference>
<protein>
    <recommendedName>
        <fullName evidence="7">AP2/ERF domain-containing protein</fullName>
    </recommendedName>
</protein>
<dbReference type="InterPro" id="IPR001471">
    <property type="entry name" value="AP2/ERF_dom"/>
</dbReference>
<keyword evidence="4" id="KW-0804">Transcription</keyword>
<dbReference type="GO" id="GO:0009873">
    <property type="term" value="P:ethylene-activated signaling pathway"/>
    <property type="evidence" value="ECO:0007669"/>
    <property type="project" value="InterPro"/>
</dbReference>
<dbReference type="Proteomes" id="UP000652761">
    <property type="component" value="Unassembled WGS sequence"/>
</dbReference>
<dbReference type="FunFam" id="3.30.730.10:FF:000001">
    <property type="entry name" value="Ethylene-responsive transcription factor 2"/>
    <property type="match status" value="1"/>
</dbReference>
<dbReference type="Gene3D" id="3.30.730.10">
    <property type="entry name" value="AP2/ERF domain"/>
    <property type="match status" value="1"/>
</dbReference>
<feature type="non-terminal residue" evidence="8">
    <location>
        <position position="1"/>
    </location>
</feature>
<keyword evidence="3" id="KW-0238">DNA-binding</keyword>
<dbReference type="PANTHER" id="PTHR31190:SF445">
    <property type="entry name" value="ETHYLENE-RESPONSIVE TRANSCRIPTION FACTOR RAP2-6"/>
    <property type="match status" value="1"/>
</dbReference>
<dbReference type="GO" id="GO:0005634">
    <property type="term" value="C:nucleus"/>
    <property type="evidence" value="ECO:0007669"/>
    <property type="project" value="UniProtKB-SubCell"/>
</dbReference>
<keyword evidence="9" id="KW-1185">Reference proteome</keyword>
<evidence type="ECO:0000313" key="8">
    <source>
        <dbReference type="EMBL" id="MQM19418.1"/>
    </source>
</evidence>
<dbReference type="GO" id="GO:0003677">
    <property type="term" value="F:DNA binding"/>
    <property type="evidence" value="ECO:0007669"/>
    <property type="project" value="UniProtKB-KW"/>
</dbReference>
<dbReference type="PROSITE" id="PS51032">
    <property type="entry name" value="AP2_ERF"/>
    <property type="match status" value="1"/>
</dbReference>
<dbReference type="AlphaFoldDB" id="A0A843XIE4"/>
<feature type="compositionally biased region" description="Low complexity" evidence="6">
    <location>
        <begin position="278"/>
        <end position="288"/>
    </location>
</feature>
<feature type="compositionally biased region" description="Low complexity" evidence="6">
    <location>
        <begin position="296"/>
        <end position="309"/>
    </location>
</feature>
<keyword evidence="2" id="KW-0805">Transcription regulation</keyword>
<dbReference type="EMBL" id="NMUH01008902">
    <property type="protein sequence ID" value="MQM19418.1"/>
    <property type="molecule type" value="Genomic_DNA"/>
</dbReference>
<evidence type="ECO:0000313" key="9">
    <source>
        <dbReference type="Proteomes" id="UP000652761"/>
    </source>
</evidence>
<evidence type="ECO:0000256" key="2">
    <source>
        <dbReference type="ARBA" id="ARBA00023015"/>
    </source>
</evidence>
<dbReference type="PRINTS" id="PR00367">
    <property type="entry name" value="ETHRSPELEMNT"/>
</dbReference>
<evidence type="ECO:0000259" key="7">
    <source>
        <dbReference type="PROSITE" id="PS51032"/>
    </source>
</evidence>
<accession>A0A843XIE4</accession>
<dbReference type="GO" id="GO:0003700">
    <property type="term" value="F:DNA-binding transcription factor activity"/>
    <property type="evidence" value="ECO:0007669"/>
    <property type="project" value="InterPro"/>
</dbReference>
<proteinExistence type="predicted"/>
<dbReference type="InterPro" id="IPR044808">
    <property type="entry name" value="ERF_plant"/>
</dbReference>
<gene>
    <name evidence="8" type="ORF">Taro_052423</name>
</gene>
<organism evidence="8 9">
    <name type="scientific">Colocasia esculenta</name>
    <name type="common">Wild taro</name>
    <name type="synonym">Arum esculentum</name>
    <dbReference type="NCBI Taxonomy" id="4460"/>
    <lineage>
        <taxon>Eukaryota</taxon>
        <taxon>Viridiplantae</taxon>
        <taxon>Streptophyta</taxon>
        <taxon>Embryophyta</taxon>
        <taxon>Tracheophyta</taxon>
        <taxon>Spermatophyta</taxon>
        <taxon>Magnoliopsida</taxon>
        <taxon>Liliopsida</taxon>
        <taxon>Araceae</taxon>
        <taxon>Aroideae</taxon>
        <taxon>Colocasieae</taxon>
        <taxon>Colocasia</taxon>
    </lineage>
</organism>
<evidence type="ECO:0000256" key="3">
    <source>
        <dbReference type="ARBA" id="ARBA00023125"/>
    </source>
</evidence>
<evidence type="ECO:0000256" key="1">
    <source>
        <dbReference type="ARBA" id="ARBA00004123"/>
    </source>
</evidence>
<keyword evidence="5" id="KW-0539">Nucleus</keyword>
<comment type="subcellular location">
    <subcellularLocation>
        <location evidence="1">Nucleus</location>
    </subcellularLocation>
</comment>
<dbReference type="InterPro" id="IPR036955">
    <property type="entry name" value="AP2/ERF_dom_sf"/>
</dbReference>
<dbReference type="SUPFAM" id="SSF54171">
    <property type="entry name" value="DNA-binding domain"/>
    <property type="match status" value="1"/>
</dbReference>
<sequence>LGVSWRDTWIRWYISASISPSISPTPTKRTPKSSPASASSFLSVKAESVEHRAPAGERSAMVASHHQQQNLSCTYKTDRAVPGREIQRAAVKQEAEPPPASLLHRPFSQEQENSIMVSALLNVISGRYSPPQVLPPFPALVPLADTCSFCHIEGCLGCDFFAANGASVVAATAAAVGNQGAAQRGKGALNRCLNAGGDGRRKAGARRNKKMYRGVRQRPWGKWAAEIRDPQRAVRVWLGTFETAEAAARAYDHAAIRFRGARAKLNFPLPLPEQPQAPAAAISAAASPPSLPPPSSLNYQLQQQQQEHLPQPPADDMVGFWERLRDLIDLEDANITSWPHSQMI</sequence>
<feature type="region of interest" description="Disordered" evidence="6">
    <location>
        <begin position="278"/>
        <end position="316"/>
    </location>
</feature>
<dbReference type="InterPro" id="IPR016177">
    <property type="entry name" value="DNA-bd_dom_sf"/>
</dbReference>
<dbReference type="Pfam" id="PF00847">
    <property type="entry name" value="AP2"/>
    <property type="match status" value="1"/>
</dbReference>
<reference evidence="8" key="1">
    <citation type="submission" date="2017-07" db="EMBL/GenBank/DDBJ databases">
        <title>Taro Niue Genome Assembly and Annotation.</title>
        <authorList>
            <person name="Atibalentja N."/>
            <person name="Keating K."/>
            <person name="Fields C.J."/>
        </authorList>
    </citation>
    <scope>NUCLEOTIDE SEQUENCE</scope>
    <source>
        <strain evidence="8">Niue_2</strain>
        <tissue evidence="8">Leaf</tissue>
    </source>
</reference>
<evidence type="ECO:0000256" key="4">
    <source>
        <dbReference type="ARBA" id="ARBA00023163"/>
    </source>
</evidence>
<dbReference type="PANTHER" id="PTHR31190">
    <property type="entry name" value="DNA-BINDING DOMAIN"/>
    <property type="match status" value="1"/>
</dbReference>
<name>A0A843XIE4_COLES</name>